<gene>
    <name evidence="3" type="ORF">Fot_12620</name>
</gene>
<keyword evidence="2" id="KW-0472">Membrane</keyword>
<evidence type="ECO:0008006" key="5">
    <source>
        <dbReference type="Google" id="ProtNLM"/>
    </source>
</evidence>
<evidence type="ECO:0000256" key="2">
    <source>
        <dbReference type="SAM" id="Phobius"/>
    </source>
</evidence>
<keyword evidence="4" id="KW-1185">Reference proteome</keyword>
<evidence type="ECO:0000313" key="3">
    <source>
        <dbReference type="EMBL" id="KAL2551090.1"/>
    </source>
</evidence>
<name>A0ABD1WS09_9LAMI</name>
<sequence>MRWHLGFSIHLTHPLIGICMRIFCTPLIYLLLFLLFMLPTLLHCERRRRSALRICLLGRLYQHCNESCRPPRPLQNFVHLSRFLRARNEPMLGPSSSSKVAMRESTVVESNETPMVGSKSRFSHAAVKRTAQDF</sequence>
<keyword evidence="2" id="KW-1133">Transmembrane helix</keyword>
<feature type="transmembrane region" description="Helical" evidence="2">
    <location>
        <begin position="20"/>
        <end position="42"/>
    </location>
</feature>
<protein>
    <recommendedName>
        <fullName evidence="5">Secreted protein</fullName>
    </recommendedName>
</protein>
<evidence type="ECO:0000256" key="1">
    <source>
        <dbReference type="SAM" id="MobiDB-lite"/>
    </source>
</evidence>
<keyword evidence="2" id="KW-0812">Transmembrane</keyword>
<comment type="caution">
    <text evidence="3">The sequence shown here is derived from an EMBL/GenBank/DDBJ whole genome shotgun (WGS) entry which is preliminary data.</text>
</comment>
<reference evidence="4" key="1">
    <citation type="submission" date="2024-07" db="EMBL/GenBank/DDBJ databases">
        <title>Two chromosome-level genome assemblies of Korean endemic species Abeliophyllum distichum and Forsythia ovata (Oleaceae).</title>
        <authorList>
            <person name="Jang H."/>
        </authorList>
    </citation>
    <scope>NUCLEOTIDE SEQUENCE [LARGE SCALE GENOMIC DNA]</scope>
</reference>
<proteinExistence type="predicted"/>
<dbReference type="EMBL" id="JBFOLJ010000003">
    <property type="protein sequence ID" value="KAL2551090.1"/>
    <property type="molecule type" value="Genomic_DNA"/>
</dbReference>
<accession>A0ABD1WS09</accession>
<feature type="region of interest" description="Disordered" evidence="1">
    <location>
        <begin position="92"/>
        <end position="112"/>
    </location>
</feature>
<evidence type="ECO:0000313" key="4">
    <source>
        <dbReference type="Proteomes" id="UP001604277"/>
    </source>
</evidence>
<dbReference type="AlphaFoldDB" id="A0ABD1WS09"/>
<dbReference type="Proteomes" id="UP001604277">
    <property type="component" value="Unassembled WGS sequence"/>
</dbReference>
<organism evidence="3 4">
    <name type="scientific">Forsythia ovata</name>
    <dbReference type="NCBI Taxonomy" id="205694"/>
    <lineage>
        <taxon>Eukaryota</taxon>
        <taxon>Viridiplantae</taxon>
        <taxon>Streptophyta</taxon>
        <taxon>Embryophyta</taxon>
        <taxon>Tracheophyta</taxon>
        <taxon>Spermatophyta</taxon>
        <taxon>Magnoliopsida</taxon>
        <taxon>eudicotyledons</taxon>
        <taxon>Gunneridae</taxon>
        <taxon>Pentapetalae</taxon>
        <taxon>asterids</taxon>
        <taxon>lamiids</taxon>
        <taxon>Lamiales</taxon>
        <taxon>Oleaceae</taxon>
        <taxon>Forsythieae</taxon>
        <taxon>Forsythia</taxon>
    </lineage>
</organism>